<dbReference type="GeneID" id="25307632"/>
<dbReference type="Gene3D" id="1.10.10.1200">
    <property type="entry name" value="MAGE homology domain, winged helix WH1 motif"/>
    <property type="match status" value="1"/>
</dbReference>
<dbReference type="AlphaFoldDB" id="A0A0D2EVN8"/>
<dbReference type="STRING" id="1442368.A0A0D2EVN8"/>
<feature type="compositionally biased region" description="Basic and acidic residues" evidence="1">
    <location>
        <begin position="8"/>
        <end position="17"/>
    </location>
</feature>
<dbReference type="Proteomes" id="UP000053029">
    <property type="component" value="Unassembled WGS sequence"/>
</dbReference>
<dbReference type="InterPro" id="IPR041898">
    <property type="entry name" value="MAGE_WH1"/>
</dbReference>
<proteinExistence type="predicted"/>
<evidence type="ECO:0000259" key="2">
    <source>
        <dbReference type="SMART" id="SM01373"/>
    </source>
</evidence>
<dbReference type="RefSeq" id="XP_013282115.1">
    <property type="nucleotide sequence ID" value="XM_013426661.1"/>
</dbReference>
<sequence>MPRHLKRRADAISRDQSESEPEPPPRRRPSTPSDSDAASSASSAPASPSRALHSTEKLLVKKLVRLALATEYSRTPLRRSDISQKIFKDANSSGGRASFKNAFEGAQRVLNDVFGMQLMELPSKEKTTLKDRRTQATQTKSSMTNSSKSWILVSTLPAELKQNPVIAQPTRAPSIDVESSYTALYTFILSLIYLNNNAVADQKLERYLKRVNADTYTPLGNKDKLLQRMMKEGYVEKRRDTSSGEEIIEWTPGPRGKIEVGVEGVAGLVRTVYGHGAVPLSRGSQQNNPRRRQREEDDGSEDANGEEASRLVMIEEDELNAKLSRSLGIKIGRGGIPQRSRGGGDRDAEDDGGAEEVDEDRQQPGPSSRGGQRSRPSTSGRDQGRRRRNARNDDDEDDD</sequence>
<dbReference type="PANTHER" id="PTHR11736">
    <property type="entry name" value="MELANOMA-ASSOCIATED ANTIGEN MAGE ANTIGEN"/>
    <property type="match status" value="1"/>
</dbReference>
<evidence type="ECO:0000313" key="3">
    <source>
        <dbReference type="EMBL" id="KIW78307.1"/>
    </source>
</evidence>
<feature type="domain" description="MAGE" evidence="2">
    <location>
        <begin position="63"/>
        <end position="265"/>
    </location>
</feature>
<dbReference type="InterPro" id="IPR002190">
    <property type="entry name" value="MHD_dom"/>
</dbReference>
<dbReference type="VEuPathDB" id="FungiDB:Z517_08142"/>
<reference evidence="3 4" key="1">
    <citation type="submission" date="2015-01" db="EMBL/GenBank/DDBJ databases">
        <title>The Genome Sequence of Fonsecaea pedrosoi CBS 271.37.</title>
        <authorList>
            <consortium name="The Broad Institute Genomics Platform"/>
            <person name="Cuomo C."/>
            <person name="de Hoog S."/>
            <person name="Gorbushina A."/>
            <person name="Stielow B."/>
            <person name="Teixiera M."/>
            <person name="Abouelleil A."/>
            <person name="Chapman S.B."/>
            <person name="Priest M."/>
            <person name="Young S.K."/>
            <person name="Wortman J."/>
            <person name="Nusbaum C."/>
            <person name="Birren B."/>
        </authorList>
    </citation>
    <scope>NUCLEOTIDE SEQUENCE [LARGE SCALE GENOMIC DNA]</scope>
    <source>
        <strain evidence="3 4">CBS 271.37</strain>
    </source>
</reference>
<feature type="compositionally biased region" description="Acidic residues" evidence="1">
    <location>
        <begin position="296"/>
        <end position="305"/>
    </location>
</feature>
<dbReference type="InterPro" id="IPR037445">
    <property type="entry name" value="MAGE"/>
</dbReference>
<dbReference type="HOGENOM" id="CLU_048908_1_0_1"/>
<dbReference type="GO" id="GO:0006281">
    <property type="term" value="P:DNA repair"/>
    <property type="evidence" value="ECO:0007669"/>
    <property type="project" value="TreeGrafter"/>
</dbReference>
<dbReference type="InterPro" id="IPR041899">
    <property type="entry name" value="MAGE_WH2"/>
</dbReference>
<dbReference type="PANTHER" id="PTHR11736:SF14">
    <property type="entry name" value="NSE3 HOMOLOG, SMC5-SMC6 COMPLEX COMPONENT"/>
    <property type="match status" value="1"/>
</dbReference>
<feature type="region of interest" description="Disordered" evidence="1">
    <location>
        <begin position="331"/>
        <end position="399"/>
    </location>
</feature>
<feature type="region of interest" description="Disordered" evidence="1">
    <location>
        <begin position="1"/>
        <end position="53"/>
    </location>
</feature>
<dbReference type="Pfam" id="PF01454">
    <property type="entry name" value="MAGE"/>
    <property type="match status" value="1"/>
</dbReference>
<feature type="compositionally biased region" description="Low complexity" evidence="1">
    <location>
        <begin position="363"/>
        <end position="381"/>
    </location>
</feature>
<feature type="compositionally biased region" description="Acidic residues" evidence="1">
    <location>
        <begin position="347"/>
        <end position="359"/>
    </location>
</feature>
<feature type="region of interest" description="Disordered" evidence="1">
    <location>
        <begin position="277"/>
        <end position="313"/>
    </location>
</feature>
<dbReference type="EMBL" id="KN846973">
    <property type="protein sequence ID" value="KIW78307.1"/>
    <property type="molecule type" value="Genomic_DNA"/>
</dbReference>
<evidence type="ECO:0000256" key="1">
    <source>
        <dbReference type="SAM" id="MobiDB-lite"/>
    </source>
</evidence>
<organism evidence="3 4">
    <name type="scientific">Fonsecaea pedrosoi CBS 271.37</name>
    <dbReference type="NCBI Taxonomy" id="1442368"/>
    <lineage>
        <taxon>Eukaryota</taxon>
        <taxon>Fungi</taxon>
        <taxon>Dikarya</taxon>
        <taxon>Ascomycota</taxon>
        <taxon>Pezizomycotina</taxon>
        <taxon>Eurotiomycetes</taxon>
        <taxon>Chaetothyriomycetidae</taxon>
        <taxon>Chaetothyriales</taxon>
        <taxon>Herpotrichiellaceae</taxon>
        <taxon>Fonsecaea</taxon>
    </lineage>
</organism>
<feature type="compositionally biased region" description="Low complexity" evidence="1">
    <location>
        <begin position="30"/>
        <end position="51"/>
    </location>
</feature>
<dbReference type="GO" id="GO:0005634">
    <property type="term" value="C:nucleus"/>
    <property type="evidence" value="ECO:0007669"/>
    <property type="project" value="TreeGrafter"/>
</dbReference>
<evidence type="ECO:0000313" key="4">
    <source>
        <dbReference type="Proteomes" id="UP000053029"/>
    </source>
</evidence>
<dbReference type="OrthoDB" id="205198at2759"/>
<dbReference type="SMART" id="SM01373">
    <property type="entry name" value="MAGE"/>
    <property type="match status" value="1"/>
</dbReference>
<protein>
    <recommendedName>
        <fullName evidence="2">MAGE domain-containing protein</fullName>
    </recommendedName>
</protein>
<dbReference type="Gene3D" id="1.10.10.1210">
    <property type="entry name" value="MAGE homology domain, winged helix WH2 motif"/>
    <property type="match status" value="1"/>
</dbReference>
<name>A0A0D2EVN8_9EURO</name>
<accession>A0A0D2EVN8</accession>
<gene>
    <name evidence="3" type="ORF">Z517_08142</name>
</gene>
<keyword evidence="4" id="KW-1185">Reference proteome</keyword>